<name>A0A4U1BPT0_9GAMM</name>
<gene>
    <name evidence="4" type="ORF">FCL42_16080</name>
</gene>
<feature type="compositionally biased region" description="Low complexity" evidence="2">
    <location>
        <begin position="119"/>
        <end position="128"/>
    </location>
</feature>
<feature type="domain" description="Dinitrogenase iron-molybdenum cofactor biosynthesis" evidence="3">
    <location>
        <begin position="9"/>
        <end position="95"/>
    </location>
</feature>
<dbReference type="SUPFAM" id="SSF53146">
    <property type="entry name" value="Nitrogenase accessory factor-like"/>
    <property type="match status" value="1"/>
</dbReference>
<keyword evidence="1" id="KW-0535">Nitrogen fixation</keyword>
<feature type="region of interest" description="Disordered" evidence="2">
    <location>
        <begin position="105"/>
        <end position="143"/>
    </location>
</feature>
<dbReference type="Proteomes" id="UP000305675">
    <property type="component" value="Unassembled WGS sequence"/>
</dbReference>
<protein>
    <recommendedName>
        <fullName evidence="3">Dinitrogenase iron-molybdenum cofactor biosynthesis domain-containing protein</fullName>
    </recommendedName>
</protein>
<dbReference type="OrthoDB" id="6215304at2"/>
<organism evidence="4 5">
    <name type="scientific">Ferrimonas aestuarii</name>
    <dbReference type="NCBI Taxonomy" id="2569539"/>
    <lineage>
        <taxon>Bacteria</taxon>
        <taxon>Pseudomonadati</taxon>
        <taxon>Pseudomonadota</taxon>
        <taxon>Gammaproteobacteria</taxon>
        <taxon>Alteromonadales</taxon>
        <taxon>Ferrimonadaceae</taxon>
        <taxon>Ferrimonas</taxon>
    </lineage>
</organism>
<dbReference type="InterPro" id="IPR003731">
    <property type="entry name" value="Di-Nase_FeMo-co_biosynth"/>
</dbReference>
<evidence type="ECO:0000313" key="4">
    <source>
        <dbReference type="EMBL" id="TKB52825.1"/>
    </source>
</evidence>
<dbReference type="Pfam" id="PF02579">
    <property type="entry name" value="Nitro_FeMo-Co"/>
    <property type="match status" value="1"/>
</dbReference>
<keyword evidence="5" id="KW-1185">Reference proteome</keyword>
<evidence type="ECO:0000313" key="5">
    <source>
        <dbReference type="Proteomes" id="UP000305675"/>
    </source>
</evidence>
<dbReference type="RefSeq" id="WP_136864448.1">
    <property type="nucleotide sequence ID" value="NZ_SWCJ01000014.1"/>
</dbReference>
<proteinExistence type="predicted"/>
<comment type="caution">
    <text evidence="4">The sequence shown here is derived from an EMBL/GenBank/DDBJ whole genome shotgun (WGS) entry which is preliminary data.</text>
</comment>
<evidence type="ECO:0000256" key="2">
    <source>
        <dbReference type="SAM" id="MobiDB-lite"/>
    </source>
</evidence>
<dbReference type="AlphaFoldDB" id="A0A4U1BPT0"/>
<accession>A0A4U1BPT0</accession>
<dbReference type="EMBL" id="SWCJ01000014">
    <property type="protein sequence ID" value="TKB52825.1"/>
    <property type="molecule type" value="Genomic_DNA"/>
</dbReference>
<evidence type="ECO:0000256" key="1">
    <source>
        <dbReference type="ARBA" id="ARBA00023231"/>
    </source>
</evidence>
<reference evidence="4 5" key="1">
    <citation type="submission" date="2019-04" db="EMBL/GenBank/DDBJ databases">
        <authorList>
            <person name="Hwang J.C."/>
        </authorList>
    </citation>
    <scope>NUCLEOTIDE SEQUENCE [LARGE SCALE GENOMIC DNA]</scope>
    <source>
        <strain evidence="4 5">IMCC35002</strain>
    </source>
</reference>
<evidence type="ECO:0000259" key="3">
    <source>
        <dbReference type="Pfam" id="PF02579"/>
    </source>
</evidence>
<dbReference type="InterPro" id="IPR036105">
    <property type="entry name" value="DiNase_FeMo-co_biosyn_sf"/>
</dbReference>
<sequence length="154" mass="16605">MIYAIPARGDNIDNHWMRAEEIAVVDSMTMQITRLPLAKNGEATCKSKSALLAALKEFDVSRVYVRNIGQCALGKLLKANIEVMQLDSKTNITNATSAQGKLLTEAEQGRVPPKHQGKSGHSCSGHSCSGHHHAPSLAPVTQTKSGKIKGFLPF</sequence>
<dbReference type="Gene3D" id="3.30.420.130">
    <property type="entry name" value="Dinitrogenase iron-molybdenum cofactor biosynthesis domain"/>
    <property type="match status" value="1"/>
</dbReference>